<name>A0A7L4ZPL3_9FLAO</name>
<dbReference type="Proteomes" id="UP000464657">
    <property type="component" value="Chromosome"/>
</dbReference>
<dbReference type="RefSeq" id="WP_160131205.1">
    <property type="nucleotide sequence ID" value="NZ_CP019288.1"/>
</dbReference>
<accession>A0A7L4ZPL3</accession>
<dbReference type="AlphaFoldDB" id="A0A7L4ZPL3"/>
<evidence type="ECO:0000313" key="1">
    <source>
        <dbReference type="EMBL" id="QHI38668.1"/>
    </source>
</evidence>
<dbReference type="KEGG" id="kan:IMCC3317_40620"/>
<keyword evidence="2" id="KW-1185">Reference proteome</keyword>
<evidence type="ECO:0000313" key="2">
    <source>
        <dbReference type="Proteomes" id="UP000464657"/>
    </source>
</evidence>
<protein>
    <submittedName>
        <fullName evidence="1">Uncharacterized protein</fullName>
    </submittedName>
</protein>
<sequence>MSTTIPYPRNPKELNKNILLNLVLNDSENFQIIHNEISKEHGYCVLVRIKEVSKIEINNESCYEIASMEFHVVPIFNVVPGANPFRINAERSNGFVSSSSAEDIEEHHKYHTNFGNMLCLDVHLTDNANTTVLEPQLYEPVEKLILQKNQVLHFSIFVNDIPVDISNPMAAGGKQCSTRNIWIDENY</sequence>
<reference evidence="1 2" key="1">
    <citation type="journal article" date="2013" name="Int. J. Syst. Evol. Microbiol.">
        <title>Kordia antarctica sp. nov., isolated from Antarctic seawater.</title>
        <authorList>
            <person name="Baek K."/>
            <person name="Choi A."/>
            <person name="Kang I."/>
            <person name="Lee K."/>
            <person name="Cho J.C."/>
        </authorList>
    </citation>
    <scope>NUCLEOTIDE SEQUENCE [LARGE SCALE GENOMIC DNA]</scope>
    <source>
        <strain evidence="1 2">IMCC3317</strain>
    </source>
</reference>
<gene>
    <name evidence="1" type="ORF">IMCC3317_40620</name>
</gene>
<proteinExistence type="predicted"/>
<dbReference type="EMBL" id="CP019288">
    <property type="protein sequence ID" value="QHI38668.1"/>
    <property type="molecule type" value="Genomic_DNA"/>
</dbReference>
<organism evidence="1 2">
    <name type="scientific">Kordia antarctica</name>
    <dbReference type="NCBI Taxonomy" id="1218801"/>
    <lineage>
        <taxon>Bacteria</taxon>
        <taxon>Pseudomonadati</taxon>
        <taxon>Bacteroidota</taxon>
        <taxon>Flavobacteriia</taxon>
        <taxon>Flavobacteriales</taxon>
        <taxon>Flavobacteriaceae</taxon>
        <taxon>Kordia</taxon>
    </lineage>
</organism>